<dbReference type="InterPro" id="IPR027417">
    <property type="entry name" value="P-loop_NTPase"/>
</dbReference>
<comment type="caution">
    <text evidence="2">The sequence shown here is derived from an EMBL/GenBank/DDBJ whole genome shotgun (WGS) entry which is preliminary data.</text>
</comment>
<dbReference type="AlphaFoldDB" id="A0A2T0SUY3"/>
<evidence type="ECO:0000313" key="2">
    <source>
        <dbReference type="EMBL" id="PRY37173.1"/>
    </source>
</evidence>
<dbReference type="Pfam" id="PF13481">
    <property type="entry name" value="AAA_25"/>
    <property type="match status" value="1"/>
</dbReference>
<gene>
    <name evidence="2" type="ORF">LY71_12438</name>
</gene>
<feature type="region of interest" description="Disordered" evidence="1">
    <location>
        <begin position="11"/>
        <end position="35"/>
    </location>
</feature>
<evidence type="ECO:0000256" key="1">
    <source>
        <dbReference type="SAM" id="MobiDB-lite"/>
    </source>
</evidence>
<keyword evidence="3" id="KW-1185">Reference proteome</keyword>
<proteinExistence type="predicted"/>
<accession>A0A2T0SUY3</accession>
<name>A0A2T0SUY3_9ACTN</name>
<dbReference type="RefSeq" id="WP_170121446.1">
    <property type="nucleotide sequence ID" value="NZ_PVTG01000024.1"/>
</dbReference>
<reference evidence="2 3" key="1">
    <citation type="submission" date="2018-03" db="EMBL/GenBank/DDBJ databases">
        <title>Genomic Encyclopedia of Archaeal and Bacterial Type Strains, Phase II (KMG-II): from individual species to whole genera.</title>
        <authorList>
            <person name="Goeker M."/>
        </authorList>
    </citation>
    <scope>NUCLEOTIDE SEQUENCE [LARGE SCALE GENOMIC DNA]</scope>
    <source>
        <strain evidence="2 3">DSM 45416</strain>
    </source>
</reference>
<dbReference type="Proteomes" id="UP000239210">
    <property type="component" value="Unassembled WGS sequence"/>
</dbReference>
<protein>
    <submittedName>
        <fullName evidence="2">AAA domain-containing protein</fullName>
    </submittedName>
</protein>
<sequence>MSAPRLVAPAEWVPPPLHPSGKQPVGPRRQPATTQAGPALQFRSFAQLAADADAAGPRRWLIRGIWPAGAYGVHAAEPKAGKTWNALDLAVSVASGTPWLGQHPIDTVGPVVVFAGEGGDGNVVRRVRAIAADRDISADNLAISVCTRAPHLADEVHLKAMADHLAQARPVLVVLDPLYLAAGGANGADLYAMGQLLERPQHLCEAAGAALIVVTHFNRARDLKGAARITGAGPAEWGRVLISAGVVSRHTDPTTQATTVLTELDVRGGEVPDTTVRLRRTIRAIDPDDLDSPLEYRVDAPDTVDHTPAGAGSGLTPAAAKLLAALDAQDKPVPLSVLVDHVVATHGHPLKRPTCSTELNKLRARGLADHTGAGAGRERLWYRVRQDVAAPGYPARPVSTVT</sequence>
<evidence type="ECO:0000313" key="3">
    <source>
        <dbReference type="Proteomes" id="UP000239210"/>
    </source>
</evidence>
<dbReference type="SUPFAM" id="SSF52540">
    <property type="entry name" value="P-loop containing nucleoside triphosphate hydrolases"/>
    <property type="match status" value="1"/>
</dbReference>
<dbReference type="EMBL" id="PVTG01000024">
    <property type="protein sequence ID" value="PRY37173.1"/>
    <property type="molecule type" value="Genomic_DNA"/>
</dbReference>
<organism evidence="2 3">
    <name type="scientific">Geodermatophilus tzadiensis</name>
    <dbReference type="NCBI Taxonomy" id="1137988"/>
    <lineage>
        <taxon>Bacteria</taxon>
        <taxon>Bacillati</taxon>
        <taxon>Actinomycetota</taxon>
        <taxon>Actinomycetes</taxon>
        <taxon>Geodermatophilales</taxon>
        <taxon>Geodermatophilaceae</taxon>
        <taxon>Geodermatophilus</taxon>
    </lineage>
</organism>
<dbReference type="Gene3D" id="3.40.50.300">
    <property type="entry name" value="P-loop containing nucleotide triphosphate hydrolases"/>
    <property type="match status" value="1"/>
</dbReference>